<feature type="region of interest" description="Disordered" evidence="1">
    <location>
        <begin position="633"/>
        <end position="714"/>
    </location>
</feature>
<feature type="region of interest" description="Disordered" evidence="1">
    <location>
        <begin position="397"/>
        <end position="433"/>
    </location>
</feature>
<dbReference type="Proteomes" id="UP000299084">
    <property type="component" value="Unassembled WGS sequence"/>
</dbReference>
<name>A0A5N4D7K8_CAMDR</name>
<sequence>MQGSPSSCRVTTGHKETIRGGWVDHPVLHPLQPSPGRQEPENNPVNHDTAKRVTSDSRALLSYSRARRWSQQAVPRPPAHWAPGPPLGPSVNDQGHTWWRLLGPSPGGRRAKPHSDCQHARSWSSASPTRGAESGQAVSEGVLGSTRRTVGAGQEVPAPPSKRLEPALPGKGRTQLGPCSPPPAQVTRPPHPHRAEPDTRREAGLCPSSSTPGPLGSLRWVSLVRTHAQSWLVRGPRAHQSDIPTELTVSAGLNTGSAGLPAKFLCHRSETVPPSPASGHRDSRGSLPPGASPAVGSSADTVGEAWLAGRPRTVQGAQTTLSLMGFGHHTRSTQPTLQAEAVITLRRCGQDSPRLCTEAQRPQPPTRGTRAWRVPRQGAPEAAQNMGHPPPCGMITHGDEPSGGEAGAEAHGRKKQRARKRTRGDTAHRQAPVRVGQSLLPALTCRGGPAPPFPELPLGQEGGPLPLGGGGGHGGSALPPSPAQGRVVPAPVPPSFLPAVPRGKPSLWPHAVWPCLPASFSCVKCGYHTCLRSHRLTRVLFTDPHAGPCWGVGTVPTVSSPSYSRRARSLAGSGRGGRGSRGDSLQPGRRQDCPRRTPWGDHADTGQKTTLGHPEGDCDPRVAMCGWTAEWTPATSQEASTKGSLVRTAWGQRPWSRTTRPGGHGERAERRASHQMTAQGPWEHPGPPPAPVAAPPPQGQHPAQGPTLPNQPGALAAGLSFEEWGTRLLVFCSRCSSCKPPRSPVSRSGQTSEPQCNPRLEGLRTSGSGPALTQDVTSAESPLPDKGAFRGSSGRAHPCVGQSGLFKSQETTSLSCFRVLADAAPPHPHRLPLQMGGGGERLRPSLLGVRVLCPSVSFHSDTNDVLPHQTAIGIH</sequence>
<feature type="region of interest" description="Disordered" evidence="1">
    <location>
        <begin position="1"/>
        <end position="214"/>
    </location>
</feature>
<feature type="region of interest" description="Disordered" evidence="1">
    <location>
        <begin position="268"/>
        <end position="298"/>
    </location>
</feature>
<comment type="caution">
    <text evidence="2">The sequence shown here is derived from an EMBL/GenBank/DDBJ whole genome shotgun (WGS) entry which is preliminary data.</text>
</comment>
<evidence type="ECO:0000313" key="2">
    <source>
        <dbReference type="EMBL" id="KAB1267087.1"/>
    </source>
</evidence>
<keyword evidence="3" id="KW-1185">Reference proteome</keyword>
<feature type="region of interest" description="Disordered" evidence="1">
    <location>
        <begin position="738"/>
        <end position="795"/>
    </location>
</feature>
<feature type="compositionally biased region" description="Gly residues" evidence="1">
    <location>
        <begin position="460"/>
        <end position="475"/>
    </location>
</feature>
<feature type="compositionally biased region" description="Polar residues" evidence="1">
    <location>
        <begin position="1"/>
        <end position="10"/>
    </location>
</feature>
<feature type="compositionally biased region" description="Low complexity" evidence="1">
    <location>
        <begin position="738"/>
        <end position="748"/>
    </location>
</feature>
<evidence type="ECO:0000256" key="1">
    <source>
        <dbReference type="SAM" id="MobiDB-lite"/>
    </source>
</evidence>
<feature type="compositionally biased region" description="Basic and acidic residues" evidence="1">
    <location>
        <begin position="193"/>
        <end position="203"/>
    </location>
</feature>
<protein>
    <submittedName>
        <fullName evidence="2">Uncharacterized protein</fullName>
    </submittedName>
</protein>
<feature type="compositionally biased region" description="Low complexity" evidence="1">
    <location>
        <begin position="204"/>
        <end position="214"/>
    </location>
</feature>
<accession>A0A5N4D7K8</accession>
<feature type="compositionally biased region" description="Basic residues" evidence="1">
    <location>
        <begin position="412"/>
        <end position="422"/>
    </location>
</feature>
<feature type="region of interest" description="Disordered" evidence="1">
    <location>
        <begin position="446"/>
        <end position="485"/>
    </location>
</feature>
<dbReference type="AlphaFoldDB" id="A0A5N4D7K8"/>
<feature type="compositionally biased region" description="Basic and acidic residues" evidence="1">
    <location>
        <begin position="663"/>
        <end position="672"/>
    </location>
</feature>
<feature type="compositionally biased region" description="Basic and acidic residues" evidence="1">
    <location>
        <begin position="589"/>
        <end position="605"/>
    </location>
</feature>
<reference evidence="2 3" key="1">
    <citation type="journal article" date="2019" name="Mol. Ecol. Resour.">
        <title>Improving Illumina assemblies with Hi-C and long reads: an example with the North African dromedary.</title>
        <authorList>
            <person name="Elbers J.P."/>
            <person name="Rogers M.F."/>
            <person name="Perelman P.L."/>
            <person name="Proskuryakova A.A."/>
            <person name="Serdyukova N.A."/>
            <person name="Johnson W.E."/>
            <person name="Horin P."/>
            <person name="Corander J."/>
            <person name="Murphy D."/>
            <person name="Burger P.A."/>
        </authorList>
    </citation>
    <scope>NUCLEOTIDE SEQUENCE [LARGE SCALE GENOMIC DNA]</scope>
    <source>
        <strain evidence="2">Drom800</strain>
        <tissue evidence="2">Blood</tissue>
    </source>
</reference>
<feature type="compositionally biased region" description="Pro residues" evidence="1">
    <location>
        <begin position="75"/>
        <end position="88"/>
    </location>
</feature>
<feature type="region of interest" description="Disordered" evidence="1">
    <location>
        <begin position="559"/>
        <end position="617"/>
    </location>
</feature>
<evidence type="ECO:0000313" key="3">
    <source>
        <dbReference type="Proteomes" id="UP000299084"/>
    </source>
</evidence>
<gene>
    <name evidence="2" type="ORF">Cadr_000017705</name>
</gene>
<feature type="compositionally biased region" description="Polar residues" evidence="1">
    <location>
        <begin position="633"/>
        <end position="643"/>
    </location>
</feature>
<feature type="compositionally biased region" description="Pro residues" evidence="1">
    <location>
        <begin position="684"/>
        <end position="699"/>
    </location>
</feature>
<proteinExistence type="predicted"/>
<dbReference type="EMBL" id="JWIN03000015">
    <property type="protein sequence ID" value="KAB1267087.1"/>
    <property type="molecule type" value="Genomic_DNA"/>
</dbReference>
<organism evidence="2 3">
    <name type="scientific">Camelus dromedarius</name>
    <name type="common">Dromedary</name>
    <name type="synonym">Arabian camel</name>
    <dbReference type="NCBI Taxonomy" id="9838"/>
    <lineage>
        <taxon>Eukaryota</taxon>
        <taxon>Metazoa</taxon>
        <taxon>Chordata</taxon>
        <taxon>Craniata</taxon>
        <taxon>Vertebrata</taxon>
        <taxon>Euteleostomi</taxon>
        <taxon>Mammalia</taxon>
        <taxon>Eutheria</taxon>
        <taxon>Laurasiatheria</taxon>
        <taxon>Artiodactyla</taxon>
        <taxon>Tylopoda</taxon>
        <taxon>Camelidae</taxon>
        <taxon>Camelus</taxon>
    </lineage>
</organism>